<gene>
    <name evidence="1" type="ORF">DEO72_LG8g1186</name>
</gene>
<dbReference type="Proteomes" id="UP000501690">
    <property type="component" value="Linkage Group LG8"/>
</dbReference>
<proteinExistence type="predicted"/>
<dbReference type="Gramene" id="Vigun10g095400.1.v1.2">
    <property type="protein sequence ID" value="Vigun10g095400.1.v1.2.CDS.1"/>
    <property type="gene ID" value="Vigun10g095400.v1.2"/>
</dbReference>
<protein>
    <submittedName>
        <fullName evidence="1">Uncharacterized protein</fullName>
    </submittedName>
</protein>
<reference evidence="1 2" key="1">
    <citation type="submission" date="2019-04" db="EMBL/GenBank/DDBJ databases">
        <title>An improved genome assembly and genetic linkage map for asparagus bean, Vigna unguiculata ssp. sesquipedialis.</title>
        <authorList>
            <person name="Xia Q."/>
            <person name="Zhang R."/>
            <person name="Dong Y."/>
        </authorList>
    </citation>
    <scope>NUCLEOTIDE SEQUENCE [LARGE SCALE GENOMIC DNA]</scope>
    <source>
        <tissue evidence="1">Leaf</tissue>
    </source>
</reference>
<evidence type="ECO:0000313" key="2">
    <source>
        <dbReference type="Proteomes" id="UP000501690"/>
    </source>
</evidence>
<dbReference type="AlphaFoldDB" id="A0A4D6MQZ6"/>
<keyword evidence="2" id="KW-1185">Reference proteome</keyword>
<organism evidence="1 2">
    <name type="scientific">Vigna unguiculata</name>
    <name type="common">Cowpea</name>
    <dbReference type="NCBI Taxonomy" id="3917"/>
    <lineage>
        <taxon>Eukaryota</taxon>
        <taxon>Viridiplantae</taxon>
        <taxon>Streptophyta</taxon>
        <taxon>Embryophyta</taxon>
        <taxon>Tracheophyta</taxon>
        <taxon>Spermatophyta</taxon>
        <taxon>Magnoliopsida</taxon>
        <taxon>eudicotyledons</taxon>
        <taxon>Gunneridae</taxon>
        <taxon>Pentapetalae</taxon>
        <taxon>rosids</taxon>
        <taxon>fabids</taxon>
        <taxon>Fabales</taxon>
        <taxon>Fabaceae</taxon>
        <taxon>Papilionoideae</taxon>
        <taxon>50 kb inversion clade</taxon>
        <taxon>NPAAA clade</taxon>
        <taxon>indigoferoid/millettioid clade</taxon>
        <taxon>Phaseoleae</taxon>
        <taxon>Vigna</taxon>
    </lineage>
</organism>
<name>A0A4D6MQZ6_VIGUN</name>
<accession>A0A4D6MQZ6</accession>
<evidence type="ECO:0000313" key="1">
    <source>
        <dbReference type="EMBL" id="QCE03164.1"/>
    </source>
</evidence>
<dbReference type="EMBL" id="CP039352">
    <property type="protein sequence ID" value="QCE03164.1"/>
    <property type="molecule type" value="Genomic_DNA"/>
</dbReference>
<sequence length="189" mass="21179">MREEERETFRMQRRPATLLVAIGAVAGGSDGSGSLRGRDVGAGRSGLSREKKPRVSRLRRWRSWSRASQWCRQWPLVERRRAPEVRLGGGLTDAAVAREKGGGALGVEREREEACLLFQELLGFRLITFVTRDQVSAHFTPCTPIFDTFTLLCIKIGSAWFFSRTPNINYTPASFLGLANLCSAHPHNY</sequence>